<feature type="non-terminal residue" evidence="2">
    <location>
        <position position="1"/>
    </location>
</feature>
<dbReference type="InterPro" id="IPR014710">
    <property type="entry name" value="RmlC-like_jellyroll"/>
</dbReference>
<dbReference type="AlphaFoldDB" id="A0A8S3YU95"/>
<feature type="compositionally biased region" description="Acidic residues" evidence="1">
    <location>
        <begin position="163"/>
        <end position="178"/>
    </location>
</feature>
<keyword evidence="3" id="KW-1185">Reference proteome</keyword>
<evidence type="ECO:0000256" key="1">
    <source>
        <dbReference type="SAM" id="MobiDB-lite"/>
    </source>
</evidence>
<feature type="compositionally biased region" description="Polar residues" evidence="1">
    <location>
        <begin position="127"/>
        <end position="162"/>
    </location>
</feature>
<proteinExistence type="predicted"/>
<dbReference type="Proteomes" id="UP000678393">
    <property type="component" value="Unassembled WGS sequence"/>
</dbReference>
<dbReference type="GO" id="GO:0005223">
    <property type="term" value="F:intracellularly cGMP-activated cation channel activity"/>
    <property type="evidence" value="ECO:0007669"/>
    <property type="project" value="TreeGrafter"/>
</dbReference>
<dbReference type="GO" id="GO:0005222">
    <property type="term" value="F:intracellularly cAMP-activated cation channel activity"/>
    <property type="evidence" value="ECO:0007669"/>
    <property type="project" value="TreeGrafter"/>
</dbReference>
<dbReference type="OrthoDB" id="10652734at2759"/>
<feature type="region of interest" description="Disordered" evidence="1">
    <location>
        <begin position="127"/>
        <end position="178"/>
    </location>
</feature>
<gene>
    <name evidence="2" type="ORF">CUNI_LOCUS6132</name>
</gene>
<protein>
    <recommendedName>
        <fullName evidence="4">Cyclic nucleotide-binding domain-containing protein</fullName>
    </recommendedName>
</protein>
<dbReference type="InterPro" id="IPR050866">
    <property type="entry name" value="CNG_cation_channel"/>
</dbReference>
<evidence type="ECO:0000313" key="3">
    <source>
        <dbReference type="Proteomes" id="UP000678393"/>
    </source>
</evidence>
<dbReference type="GO" id="GO:0044877">
    <property type="term" value="F:protein-containing complex binding"/>
    <property type="evidence" value="ECO:0007669"/>
    <property type="project" value="TreeGrafter"/>
</dbReference>
<dbReference type="GO" id="GO:0005886">
    <property type="term" value="C:plasma membrane"/>
    <property type="evidence" value="ECO:0007669"/>
    <property type="project" value="TreeGrafter"/>
</dbReference>
<evidence type="ECO:0000313" key="2">
    <source>
        <dbReference type="EMBL" id="CAG5120574.1"/>
    </source>
</evidence>
<sequence length="618" mass="68014">MSGRGNRRTADVRSKGYTNVFTLSKKDFEMAMTEYPDAQFVLKKRAKKLLRANAKLERMHKKVTAEEIIKTSPETPKLLQTVVQVMDPDSNFVKHINPTVQKCHTHSRNPHSRSHSHRLSTTASNIHLQAPSRSHSFRLSSQTSRFSCNPSLNMNTNITTDSFDTDEENDEPMFDDSSVDVSLSEALHDALAISSFDEDDDDDDDNAEGDDEMSISISEQSKRKQRQGKKSVMWNNTSPETNDELEDDKGDVNFRNQMQGLTEFDVKAGGKTKLKGGTAGRCNGRSDEQSLLEERKSNGLPETDTSRMTDETEISGNNYGNSRREINTLDANRNCEHNSGTSNGHGKSDILLLDNQPDSHQQSVHSTSPRRSHERVVAQNKMDHNYIGNPSWHRSEKSDNVIDSKNQTESNKMVHTASKKGDVLASKKGDVLASKKGDVLASKKGDVLASKKGDVLASKKGDVLLPPCLVLMDQSGSEVGGGGVMGRVRKLSVVTPPVSPVSPRDKQNVPWMAGGVQVTPNKENSSDLIMSCFTPIEKTPICPVQVIEPMKVKSSTEINKPFPKSTNNMTLANGLEGCCGSGPLMDIPSENLVTFAVEVHRQKNIATTTTDIHGHTET</sequence>
<dbReference type="GO" id="GO:0030553">
    <property type="term" value="F:cGMP binding"/>
    <property type="evidence" value="ECO:0007669"/>
    <property type="project" value="TreeGrafter"/>
</dbReference>
<dbReference type="Gene3D" id="2.60.120.10">
    <property type="entry name" value="Jelly Rolls"/>
    <property type="match status" value="1"/>
</dbReference>
<feature type="region of interest" description="Disordered" evidence="1">
    <location>
        <begin position="192"/>
        <end position="250"/>
    </location>
</feature>
<dbReference type="PANTHER" id="PTHR45638:SF1">
    <property type="entry name" value="CYCLIC NUCLEOTIDE-GATED ION CHANNEL SUBUNIT B, ISOFORM A"/>
    <property type="match status" value="1"/>
</dbReference>
<comment type="caution">
    <text evidence="2">The sequence shown here is derived from an EMBL/GenBank/DDBJ whole genome shotgun (WGS) entry which is preliminary data.</text>
</comment>
<reference evidence="2" key="1">
    <citation type="submission" date="2021-04" db="EMBL/GenBank/DDBJ databases">
        <authorList>
            <consortium name="Molecular Ecology Group"/>
        </authorList>
    </citation>
    <scope>NUCLEOTIDE SEQUENCE</scope>
</reference>
<dbReference type="GO" id="GO:0017071">
    <property type="term" value="C:intracellular cyclic nucleotide activated cation channel complex"/>
    <property type="evidence" value="ECO:0007669"/>
    <property type="project" value="TreeGrafter"/>
</dbReference>
<feature type="compositionally biased region" description="Acidic residues" evidence="1">
    <location>
        <begin position="196"/>
        <end position="213"/>
    </location>
</feature>
<organism evidence="2 3">
    <name type="scientific">Candidula unifasciata</name>
    <dbReference type="NCBI Taxonomy" id="100452"/>
    <lineage>
        <taxon>Eukaryota</taxon>
        <taxon>Metazoa</taxon>
        <taxon>Spiralia</taxon>
        <taxon>Lophotrochozoa</taxon>
        <taxon>Mollusca</taxon>
        <taxon>Gastropoda</taxon>
        <taxon>Heterobranchia</taxon>
        <taxon>Euthyneura</taxon>
        <taxon>Panpulmonata</taxon>
        <taxon>Eupulmonata</taxon>
        <taxon>Stylommatophora</taxon>
        <taxon>Helicina</taxon>
        <taxon>Helicoidea</taxon>
        <taxon>Geomitridae</taxon>
        <taxon>Candidula</taxon>
    </lineage>
</organism>
<name>A0A8S3YU95_9EUPU</name>
<accession>A0A8S3YU95</accession>
<dbReference type="EMBL" id="CAJHNH020000925">
    <property type="protein sequence ID" value="CAG5120574.1"/>
    <property type="molecule type" value="Genomic_DNA"/>
</dbReference>
<feature type="compositionally biased region" description="Basic and acidic residues" evidence="1">
    <location>
        <begin position="284"/>
        <end position="297"/>
    </location>
</feature>
<feature type="compositionally biased region" description="Polar residues" evidence="1">
    <location>
        <begin position="356"/>
        <end position="367"/>
    </location>
</feature>
<feature type="region of interest" description="Disordered" evidence="1">
    <location>
        <begin position="266"/>
        <end position="375"/>
    </location>
</feature>
<evidence type="ECO:0008006" key="4">
    <source>
        <dbReference type="Google" id="ProtNLM"/>
    </source>
</evidence>
<dbReference type="PANTHER" id="PTHR45638">
    <property type="entry name" value="CYCLIC NUCLEOTIDE-GATED CATION CHANNEL SUBUNIT A"/>
    <property type="match status" value="1"/>
</dbReference>